<feature type="binding site" description="axial binding residue" evidence="2">
    <location>
        <position position="338"/>
    </location>
    <ligand>
        <name>heme</name>
        <dbReference type="ChEBI" id="CHEBI:30413"/>
    </ligand>
    <ligandPart>
        <name>Fe</name>
        <dbReference type="ChEBI" id="CHEBI:18248"/>
    </ligandPart>
</feature>
<dbReference type="InterPro" id="IPR036514">
    <property type="entry name" value="SGNH_hydro_sf"/>
</dbReference>
<dbReference type="PROSITE" id="PS00086">
    <property type="entry name" value="CYTOCHROME_P450"/>
    <property type="match status" value="1"/>
</dbReference>
<comment type="cofactor">
    <cofactor evidence="2">
        <name>heme</name>
        <dbReference type="ChEBI" id="CHEBI:30413"/>
    </cofactor>
</comment>
<dbReference type="EMBL" id="CP097510">
    <property type="protein sequence ID" value="URE22188.1"/>
    <property type="molecule type" value="Genomic_DNA"/>
</dbReference>
<feature type="region of interest" description="Disordered" evidence="3">
    <location>
        <begin position="1"/>
        <end position="20"/>
    </location>
</feature>
<keyword evidence="2" id="KW-0479">Metal-binding</keyword>
<dbReference type="OrthoDB" id="1600564at2759"/>
<dbReference type="PANTHER" id="PTHR47951:SF3">
    <property type="entry name" value="CYTOCHROME P450, FAMILY 706, SUBFAMILY A, POLYPEPTIDE 4"/>
    <property type="match status" value="1"/>
</dbReference>
<dbReference type="CDD" id="cd01837">
    <property type="entry name" value="SGNH_plant_lipase_like"/>
    <property type="match status" value="1"/>
</dbReference>
<dbReference type="InterPro" id="IPR036396">
    <property type="entry name" value="Cyt_P450_sf"/>
</dbReference>
<comment type="similarity">
    <text evidence="1">Belongs to the 'GDSL' lipolytic enzyme family.</text>
</comment>
<dbReference type="Pfam" id="PF00067">
    <property type="entry name" value="p450"/>
    <property type="match status" value="2"/>
</dbReference>
<evidence type="ECO:0000256" key="2">
    <source>
        <dbReference type="PIRSR" id="PIRSR602401-1"/>
    </source>
</evidence>
<evidence type="ECO:0000313" key="4">
    <source>
        <dbReference type="EMBL" id="URE22188.1"/>
    </source>
</evidence>
<keyword evidence="5" id="KW-1185">Reference proteome</keyword>
<keyword evidence="2" id="KW-0408">Iron</keyword>
<dbReference type="InterPro" id="IPR035669">
    <property type="entry name" value="SGNH_plant_lipase-like"/>
</dbReference>
<dbReference type="InterPro" id="IPR017972">
    <property type="entry name" value="Cyt_P450_CS"/>
</dbReference>
<dbReference type="PANTHER" id="PTHR47951">
    <property type="entry name" value="OS08G0547900 PROTEIN"/>
    <property type="match status" value="1"/>
</dbReference>
<dbReference type="GO" id="GO:0016705">
    <property type="term" value="F:oxidoreductase activity, acting on paired donors, with incorporation or reduction of molecular oxygen"/>
    <property type="evidence" value="ECO:0007669"/>
    <property type="project" value="InterPro"/>
</dbReference>
<evidence type="ECO:0000313" key="5">
    <source>
        <dbReference type="Proteomes" id="UP001055439"/>
    </source>
</evidence>
<dbReference type="SUPFAM" id="SSF48264">
    <property type="entry name" value="Cytochrome P450"/>
    <property type="match status" value="1"/>
</dbReference>
<accession>A0A9E7H2U5</accession>
<name>A0A9E7H2U5_9LILI</name>
<evidence type="ECO:0000256" key="1">
    <source>
        <dbReference type="ARBA" id="ARBA00008668"/>
    </source>
</evidence>
<proteinExistence type="inferred from homology"/>
<dbReference type="Proteomes" id="UP001055439">
    <property type="component" value="Chromosome 8"/>
</dbReference>
<dbReference type="Gene3D" id="1.10.630.10">
    <property type="entry name" value="Cytochrome P450"/>
    <property type="match status" value="2"/>
</dbReference>
<sequence length="787" mass="86637">MDEETRQATPASGTPRPAAPCSLLSLEPDVHRYFARLARAYGPLFSLRLGTRLCVVLSSPAAVREALKDHDVIFANRDPPAAITAFPRAQHGLHWSPHGIVWRTLRKVTVREFISGGGNEALRSLLRREVRRAIARLRAREGEPVEVWELVFTTAYNVLTSMLWGGLSEDGDVSVEFRAVVEGVIELLQAPNVSDFFPALVTLDLQGVGRRMKRMWDRYDVYWEKFVEEGGRRGEEDERKGGKAFLQGMVEVLERREQNDPLTMDHFKALFMLVGRTRHSQDLQGLRKRLAIQRDAAIWGEDAVEFRPERFLTAADDKYEFSGNNFAYLPFGSGRRICVGISLAEKMVTHLLASFLHSFLWQLPEGEKLELGERFGIVLKKAEPLVLAPTARFDDPDLYTPTSELTGTRHQLSILHPRRSREEQRFEMKLAVPLLLLAVISAAASAVSAAHPKVPAVYVFGDSTADVGNNNYLTGTDAKANFPHYGVDFPHQTPTGRFSNGYNTIDYLAINMGFKRSPPPYLAVVNKTQPLILKGLRGVSFASGGSGILDSTGTTITMTKQIQDFAAHKSNIAARVTAVVAKGLLAKSIFLISSGGNDVFAFFFATNGNATADQTEQFYSVMITNYTTHLKALYDLGARKFALINVPPVGCCPISRVMHPSGACLDGLNALTKGFNDRVSVLVKNLSSEMEGMNYTIGNSYNVVNDIVSDPAGAGYTDVSSACCGSGKLGAEVMCSPNTTFCTNRNEFLFWDRIHGTQATSEKAALALYDGASEYASPINLKQLVES</sequence>
<dbReference type="GO" id="GO:0005506">
    <property type="term" value="F:iron ion binding"/>
    <property type="evidence" value="ECO:0007669"/>
    <property type="project" value="InterPro"/>
</dbReference>
<dbReference type="InterPro" id="IPR001128">
    <property type="entry name" value="Cyt_P450"/>
</dbReference>
<evidence type="ECO:0000256" key="3">
    <source>
        <dbReference type="SAM" id="MobiDB-lite"/>
    </source>
</evidence>
<dbReference type="GO" id="GO:0004497">
    <property type="term" value="F:monooxygenase activity"/>
    <property type="evidence" value="ECO:0007669"/>
    <property type="project" value="InterPro"/>
</dbReference>
<dbReference type="Pfam" id="PF00657">
    <property type="entry name" value="Lipase_GDSL"/>
    <property type="match status" value="1"/>
</dbReference>
<dbReference type="AlphaFoldDB" id="A0A9E7H2U5"/>
<organism evidence="4 5">
    <name type="scientific">Musa troglodytarum</name>
    <name type="common">fe'i banana</name>
    <dbReference type="NCBI Taxonomy" id="320322"/>
    <lineage>
        <taxon>Eukaryota</taxon>
        <taxon>Viridiplantae</taxon>
        <taxon>Streptophyta</taxon>
        <taxon>Embryophyta</taxon>
        <taxon>Tracheophyta</taxon>
        <taxon>Spermatophyta</taxon>
        <taxon>Magnoliopsida</taxon>
        <taxon>Liliopsida</taxon>
        <taxon>Zingiberales</taxon>
        <taxon>Musaceae</taxon>
        <taxon>Musa</taxon>
    </lineage>
</organism>
<dbReference type="InterPro" id="IPR001087">
    <property type="entry name" value="GDSL"/>
</dbReference>
<protein>
    <submittedName>
        <fullName evidence="4">GDSL esterase lipase</fullName>
    </submittedName>
</protein>
<dbReference type="PRINTS" id="PR00463">
    <property type="entry name" value="EP450I"/>
</dbReference>
<dbReference type="InterPro" id="IPR002401">
    <property type="entry name" value="Cyt_P450_E_grp-I"/>
</dbReference>
<dbReference type="Gene3D" id="3.40.50.1110">
    <property type="entry name" value="SGNH hydrolase"/>
    <property type="match status" value="1"/>
</dbReference>
<dbReference type="GO" id="GO:0016788">
    <property type="term" value="F:hydrolase activity, acting on ester bonds"/>
    <property type="evidence" value="ECO:0007669"/>
    <property type="project" value="InterPro"/>
</dbReference>
<gene>
    <name evidence="4" type="ORF">MUK42_32562</name>
</gene>
<reference evidence="4" key="1">
    <citation type="submission" date="2022-05" db="EMBL/GenBank/DDBJ databases">
        <title>The Musa troglodytarum L. genome provides insights into the mechanism of non-climacteric behaviour and enrichment of carotenoids.</title>
        <authorList>
            <person name="Wang J."/>
        </authorList>
    </citation>
    <scope>NUCLEOTIDE SEQUENCE</scope>
    <source>
        <tissue evidence="4">Leaf</tissue>
    </source>
</reference>
<keyword evidence="2" id="KW-0349">Heme</keyword>
<dbReference type="GO" id="GO:0020037">
    <property type="term" value="F:heme binding"/>
    <property type="evidence" value="ECO:0007669"/>
    <property type="project" value="InterPro"/>
</dbReference>